<dbReference type="EMBL" id="CP022954">
    <property type="protein sequence ID" value="QGV16824.1"/>
    <property type="molecule type" value="Genomic_DNA"/>
</dbReference>
<organism evidence="1 2">
    <name type="scientific">Lacticaseibacillus paracasei subsp. paracasei</name>
    <dbReference type="NCBI Taxonomy" id="47714"/>
    <lineage>
        <taxon>Bacteria</taxon>
        <taxon>Bacillati</taxon>
        <taxon>Bacillota</taxon>
        <taxon>Bacilli</taxon>
        <taxon>Lactobacillales</taxon>
        <taxon>Lactobacillaceae</taxon>
        <taxon>Lacticaseibacillus</taxon>
    </lineage>
</organism>
<accession>A0AAP9HFH5</accession>
<dbReference type="Proteomes" id="UP000423274">
    <property type="component" value="Chromosome"/>
</dbReference>
<sequence>MPLYVNRLQKSSNLTVNYFHTAIIHAILNSKSGVSLGAINHQP</sequence>
<reference evidence="1 2" key="1">
    <citation type="submission" date="2017-08" db="EMBL/GenBank/DDBJ databases">
        <title>Genome sequence, comparative genomics and functional analysis of the highly adhesive Lactobacillus paracasei Kobulty strain.</title>
        <authorList>
            <person name="Koryszewska-Baginska A."/>
            <person name="Grynberg M."/>
            <person name="Aleksandrzak-Piekarczyk T."/>
        </authorList>
    </citation>
    <scope>NUCLEOTIDE SEQUENCE [LARGE SCALE GENOMIC DNA]</scope>
    <source>
        <strain evidence="1 2">IBB3423</strain>
    </source>
</reference>
<dbReference type="AlphaFoldDB" id="A0AAP9HFH5"/>
<protein>
    <submittedName>
        <fullName evidence="1">Uncharacterized protein</fullName>
    </submittedName>
</protein>
<evidence type="ECO:0000313" key="1">
    <source>
        <dbReference type="EMBL" id="QGV16824.1"/>
    </source>
</evidence>
<proteinExistence type="predicted"/>
<name>A0AAP9HFH5_LACPA</name>
<gene>
    <name evidence="1" type="ORF">LCAKO_0241</name>
</gene>
<evidence type="ECO:0000313" key="2">
    <source>
        <dbReference type="Proteomes" id="UP000423274"/>
    </source>
</evidence>